<accession>W1INT5</accession>
<dbReference type="EMBL" id="CBXE010000019">
    <property type="protein sequence ID" value="CDL79478.1"/>
    <property type="molecule type" value="Genomic_DNA"/>
</dbReference>
<dbReference type="AlphaFoldDB" id="W1INT5"/>
<evidence type="ECO:0000313" key="3">
    <source>
        <dbReference type="Proteomes" id="UP000019197"/>
    </source>
</evidence>
<feature type="compositionally biased region" description="Acidic residues" evidence="1">
    <location>
        <begin position="14"/>
        <end position="27"/>
    </location>
</feature>
<dbReference type="Proteomes" id="UP000019197">
    <property type="component" value="Unassembled WGS sequence"/>
</dbReference>
<name>W1INT5_9GAMM</name>
<feature type="compositionally biased region" description="Basic and acidic residues" evidence="1">
    <location>
        <begin position="1"/>
        <end position="13"/>
    </location>
</feature>
<reference evidence="2 3" key="1">
    <citation type="submission" date="2013-11" db="EMBL/GenBank/DDBJ databases">
        <title>Draft genome sequence and annotation of the entomopathogenic bacterium, Xenorhabdus cabanillasi strain JM26.</title>
        <authorList>
            <person name="Gualtieri M."/>
            <person name="Ogier J.C."/>
            <person name="Pages S."/>
            <person name="Givaudan A."/>
            <person name="Gaudriault S."/>
        </authorList>
    </citation>
    <scope>NUCLEOTIDE SEQUENCE [LARGE SCALE GENOMIC DNA]</scope>
    <source>
        <strain evidence="2 3">JM26</strain>
    </source>
</reference>
<sequence>MDKDHQLLHKQETEVPEELNIAEDPEDKDAIHERQKPRKITLAIFLGSY</sequence>
<evidence type="ECO:0000313" key="2">
    <source>
        <dbReference type="EMBL" id="CDL79478.1"/>
    </source>
</evidence>
<gene>
    <name evidence="2" type="ORF">XCR1_1150025</name>
</gene>
<organism evidence="2 3">
    <name type="scientific">Xenorhabdus cabanillasii JM26</name>
    <dbReference type="NCBI Taxonomy" id="1427517"/>
    <lineage>
        <taxon>Bacteria</taxon>
        <taxon>Pseudomonadati</taxon>
        <taxon>Pseudomonadota</taxon>
        <taxon>Gammaproteobacteria</taxon>
        <taxon>Enterobacterales</taxon>
        <taxon>Morganellaceae</taxon>
        <taxon>Xenorhabdus</taxon>
    </lineage>
</organism>
<protein>
    <submittedName>
        <fullName evidence="2">Uncharacterized protein</fullName>
    </submittedName>
</protein>
<proteinExistence type="predicted"/>
<comment type="caution">
    <text evidence="2">The sequence shown here is derived from an EMBL/GenBank/DDBJ whole genome shotgun (WGS) entry which is preliminary data.</text>
</comment>
<evidence type="ECO:0000256" key="1">
    <source>
        <dbReference type="SAM" id="MobiDB-lite"/>
    </source>
</evidence>
<feature type="region of interest" description="Disordered" evidence="1">
    <location>
        <begin position="1"/>
        <end position="34"/>
    </location>
</feature>